<dbReference type="SUPFAM" id="SSF56935">
    <property type="entry name" value="Porins"/>
    <property type="match status" value="1"/>
</dbReference>
<evidence type="ECO:0000256" key="3">
    <source>
        <dbReference type="SAM" id="Phobius"/>
    </source>
</evidence>
<gene>
    <name evidence="5" type="ORF">B5G17_11420</name>
</gene>
<dbReference type="EMBL" id="NFHS01000005">
    <property type="protein sequence ID" value="OUN54212.1"/>
    <property type="molecule type" value="Genomic_DNA"/>
</dbReference>
<dbReference type="InterPro" id="IPR012910">
    <property type="entry name" value="Plug_dom"/>
</dbReference>
<dbReference type="Proteomes" id="UP000196329">
    <property type="component" value="Unassembled WGS sequence"/>
</dbReference>
<dbReference type="Gene3D" id="2.170.130.10">
    <property type="entry name" value="TonB-dependent receptor, plug domain"/>
    <property type="match status" value="1"/>
</dbReference>
<dbReference type="PROSITE" id="PS52016">
    <property type="entry name" value="TONB_DEPENDENT_REC_3"/>
    <property type="match status" value="1"/>
</dbReference>
<dbReference type="InterPro" id="IPR008969">
    <property type="entry name" value="CarboxyPept-like_regulatory"/>
</dbReference>
<keyword evidence="2 3" id="KW-0472">Membrane</keyword>
<reference evidence="6" key="1">
    <citation type="submission" date="2017-04" db="EMBL/GenBank/DDBJ databases">
        <title>Function of individual gut microbiota members based on whole genome sequencing of pure cultures obtained from chicken caecum.</title>
        <authorList>
            <person name="Medvecky M."/>
            <person name="Cejkova D."/>
            <person name="Polansky O."/>
            <person name="Karasova D."/>
            <person name="Kubasova T."/>
            <person name="Cizek A."/>
            <person name="Rychlik I."/>
        </authorList>
    </citation>
    <scope>NUCLEOTIDE SEQUENCE [LARGE SCALE GENOMIC DNA]</scope>
    <source>
        <strain evidence="6">An67</strain>
    </source>
</reference>
<comment type="similarity">
    <text evidence="2">Belongs to the TonB-dependent receptor family.</text>
</comment>
<keyword evidence="2" id="KW-0813">Transport</keyword>
<dbReference type="GO" id="GO:0044718">
    <property type="term" value="P:siderophore transmembrane transport"/>
    <property type="evidence" value="ECO:0007669"/>
    <property type="project" value="TreeGrafter"/>
</dbReference>
<dbReference type="InterPro" id="IPR039426">
    <property type="entry name" value="TonB-dep_rcpt-like"/>
</dbReference>
<keyword evidence="3" id="KW-1133">Transmembrane helix</keyword>
<dbReference type="PANTHER" id="PTHR30069:SF29">
    <property type="entry name" value="HEMOGLOBIN AND HEMOGLOBIN-HAPTOGLOBIN-BINDING PROTEIN 1-RELATED"/>
    <property type="match status" value="1"/>
</dbReference>
<keyword evidence="2" id="KW-0998">Cell outer membrane</keyword>
<dbReference type="NCBIfam" id="TIGR04056">
    <property type="entry name" value="OMP_RagA_SusC"/>
    <property type="match status" value="1"/>
</dbReference>
<feature type="transmembrane region" description="Helical" evidence="3">
    <location>
        <begin position="12"/>
        <end position="31"/>
    </location>
</feature>
<evidence type="ECO:0000313" key="6">
    <source>
        <dbReference type="Proteomes" id="UP000196329"/>
    </source>
</evidence>
<keyword evidence="1" id="KW-0732">Signal</keyword>
<dbReference type="GO" id="GO:0009279">
    <property type="term" value="C:cell outer membrane"/>
    <property type="evidence" value="ECO:0007669"/>
    <property type="project" value="UniProtKB-SubCell"/>
</dbReference>
<dbReference type="InterPro" id="IPR023997">
    <property type="entry name" value="TonB-dep_OMP_SusC/RagA_CS"/>
</dbReference>
<comment type="caution">
    <text evidence="5">The sequence shown here is derived from an EMBL/GenBank/DDBJ whole genome shotgun (WGS) entry which is preliminary data.</text>
</comment>
<feature type="domain" description="TonB-dependent receptor plug" evidence="4">
    <location>
        <begin position="129"/>
        <end position="227"/>
    </location>
</feature>
<dbReference type="AlphaFoldDB" id="A0A1Y3UZG2"/>
<dbReference type="NCBIfam" id="TIGR04057">
    <property type="entry name" value="SusC_RagA_signa"/>
    <property type="match status" value="1"/>
</dbReference>
<evidence type="ECO:0000256" key="2">
    <source>
        <dbReference type="PROSITE-ProRule" id="PRU01360"/>
    </source>
</evidence>
<dbReference type="RefSeq" id="WP_087332831.1">
    <property type="nucleotide sequence ID" value="NZ_NFHS01000005.1"/>
</dbReference>
<keyword evidence="2 3" id="KW-0812">Transmembrane</keyword>
<dbReference type="InterPro" id="IPR023996">
    <property type="entry name" value="TonB-dep_OMP_SusC/RagA"/>
</dbReference>
<accession>A0A1Y3UZG2</accession>
<organism evidence="5 6">
    <name type="scientific">Bacteroides uniformis</name>
    <dbReference type="NCBI Taxonomy" id="820"/>
    <lineage>
        <taxon>Bacteria</taxon>
        <taxon>Pseudomonadati</taxon>
        <taxon>Bacteroidota</taxon>
        <taxon>Bacteroidia</taxon>
        <taxon>Bacteroidales</taxon>
        <taxon>Bacteroidaceae</taxon>
        <taxon>Bacteroides</taxon>
    </lineage>
</organism>
<protein>
    <submittedName>
        <fullName evidence="5">SusC/RagA family TonB-linked outer membrane protein</fullName>
    </submittedName>
</protein>
<keyword evidence="2" id="KW-1134">Transmembrane beta strand</keyword>
<dbReference type="Pfam" id="PF13715">
    <property type="entry name" value="CarbopepD_reg_2"/>
    <property type="match status" value="1"/>
</dbReference>
<comment type="subcellular location">
    <subcellularLocation>
        <location evidence="2">Cell outer membrane</location>
        <topology evidence="2">Multi-pass membrane protein</topology>
    </subcellularLocation>
</comment>
<sequence length="1090" mass="122650">MDYLNLHTRQGYFRWCMLLTFLLLSIIPLLAQQREINGLVCDSNGEPLIGVNVMAKGDNGVGTITDFEGKFHLKVNADATLVFSYIGYTTLEKKLMTNDRFLQITMREDAELLEEVVVVGYGTKRKGGVSAAVSSVDSKDITRSTSTTASGAIVGKVAGITARQKTGEPGGSPNIQIRNLGAPLYVIDGIMTDSGSFNNLDINDIENISVLKDGAAAIYGMKAANGVILVTTKSGRKNSKPTVSLNSYVGWQQWTTYPELMNAYEYNYAQAMQKVNRGVLSDPTAIANTRIELEKWKSGVYNPETGEDYRSFDWYDNYVSQAAPQHYVNASISGGGEKTTYYLSASYVNQDAVFRDFNFNRINIQGNFNMELSKYLKVGYQLSAKIEDNSGPALTPIDAAAGGYQLIRNSIFGLLPTMRPYANDNPNYINYLVAHDSRNMAGFDKEHAGEYNNTWRTVRNTFTVDYETPLKGLSAKGMFSYFFANNNQNRNEKGYKEYTYDRETDSYIVMYDKAEAGGAKRSRIRDNYYDINGQFLLNYDNTFGKHYITGTAGFEFYQRQQNYLKVEQSPVDNPFVDLIGSSENNKVEEKRFQNSTASFVFRAGYNYDQRYIVDFAGRYDGSWKFPSGKRWAFFPSVSAAWRLSEEGFFKELGISEWLTNVKLRISYGEMGDDGLGSIYPDFAFLSGYNYNQGAAYIPSDPFSSSDNKNIIGTKVKGVPITTLSWMTASIFDVGIELGFLNNRLGIEFDLFKRKREGIAATPDDIYFPEESGLSVLPQNLNTDMTVGLDVALKWNDKVNDFNYFAGVNLTLARAKNGKIYGEKFYNAMDRYFWGKTDRWASVINGGEAGLWMYETIGIFQNQEQIDNYPVNIDGKNNTTLLPGDPIYKDVNNDGIINDHDRRPLGYAGMDFPYDESQGNKQPLMSMGISLGGDWKGVDFAVDFAGGFMNTWCPNWFSRWGSGVNYVANGFKYNTLDVWHHEDILDPTSPWVPGTFPAFRGDETFAATNSNTFYNKNVKYLRLRNLVVGYTLPVNWTRKALIQKCRFYFEGSNLFSFDNMKTYGIDPEVSGVQGADYPVNRVYTIGVNLTF</sequence>
<evidence type="ECO:0000313" key="5">
    <source>
        <dbReference type="EMBL" id="OUN54212.1"/>
    </source>
</evidence>
<evidence type="ECO:0000259" key="4">
    <source>
        <dbReference type="Pfam" id="PF07715"/>
    </source>
</evidence>
<dbReference type="InterPro" id="IPR037066">
    <property type="entry name" value="Plug_dom_sf"/>
</dbReference>
<proteinExistence type="inferred from homology"/>
<dbReference type="SUPFAM" id="SSF49464">
    <property type="entry name" value="Carboxypeptidase regulatory domain-like"/>
    <property type="match status" value="1"/>
</dbReference>
<dbReference type="Pfam" id="PF07715">
    <property type="entry name" value="Plug"/>
    <property type="match status" value="1"/>
</dbReference>
<dbReference type="GO" id="GO:0015344">
    <property type="term" value="F:siderophore uptake transmembrane transporter activity"/>
    <property type="evidence" value="ECO:0007669"/>
    <property type="project" value="TreeGrafter"/>
</dbReference>
<dbReference type="PANTHER" id="PTHR30069">
    <property type="entry name" value="TONB-DEPENDENT OUTER MEMBRANE RECEPTOR"/>
    <property type="match status" value="1"/>
</dbReference>
<name>A0A1Y3UZG2_BACUN</name>
<evidence type="ECO:0000256" key="1">
    <source>
        <dbReference type="ARBA" id="ARBA00022729"/>
    </source>
</evidence>